<evidence type="ECO:0000313" key="1">
    <source>
        <dbReference type="EMBL" id="OIJ65510.1"/>
    </source>
</evidence>
<comment type="caution">
    <text evidence="1">The sequence shown here is derived from an EMBL/GenBank/DDBJ whole genome shotgun (WGS) entry which is preliminary data.</text>
</comment>
<dbReference type="EMBL" id="LAVA02000057">
    <property type="protein sequence ID" value="OIJ65510.1"/>
    <property type="molecule type" value="Genomic_DNA"/>
</dbReference>
<keyword evidence="2" id="KW-1185">Reference proteome</keyword>
<dbReference type="AlphaFoldDB" id="A0A1J4NWH2"/>
<protein>
    <submittedName>
        <fullName evidence="1">Uncharacterized protein</fullName>
    </submittedName>
</protein>
<proteinExistence type="predicted"/>
<accession>A0A1J4NWH2</accession>
<dbReference type="STRING" id="1428628.WN71_023495"/>
<name>A0A1J4NWH2_9ACTN</name>
<gene>
    <name evidence="1" type="ORF">WN71_023495</name>
</gene>
<evidence type="ECO:0000313" key="2">
    <source>
        <dbReference type="Proteomes" id="UP000034196"/>
    </source>
</evidence>
<dbReference type="Proteomes" id="UP000034196">
    <property type="component" value="Unassembled WGS sequence"/>
</dbReference>
<sequence length="325" mass="34117">MRASRSRTITIATLLLLIAAVTGGVTVVLRGSRDTGAAAPSGRTGDGPPPVDLARSVAAYTDRFTPDGGYRPPSRIERQTVAAGVALLLDHRIDQAEERLAEVDFAVRTVTDSATGRGFAEVYDRVDQGPAPRGWGRVLLDLDHPVRWSVQVPHPVADHDTELLGVRVLRGTPGGLLIIAGAHRKSGEGDAADVAHRRDTVFDAICAELVGRRLPGIQLHGFARDSAPRYDAIASTGAGTDGRAAGRALADALRAKDFAVCRAWARSCPLPGRDNVQGREAAAAGVPFLHVELAPPLRTDGPPADRTAQAIGTVTGGWAEDARAG</sequence>
<organism evidence="1 2">
    <name type="scientific">Streptomyces mangrovisoli</name>
    <dbReference type="NCBI Taxonomy" id="1428628"/>
    <lineage>
        <taxon>Bacteria</taxon>
        <taxon>Bacillati</taxon>
        <taxon>Actinomycetota</taxon>
        <taxon>Actinomycetes</taxon>
        <taxon>Kitasatosporales</taxon>
        <taxon>Streptomycetaceae</taxon>
        <taxon>Streptomyces</taxon>
    </lineage>
</organism>
<reference evidence="1" key="1">
    <citation type="submission" date="2016-10" db="EMBL/GenBank/DDBJ databases">
        <title>Genome sequence of Streptomyces mangrovisoli MUSC 149.</title>
        <authorList>
            <person name="Lee L.-H."/>
            <person name="Ser H.-L."/>
        </authorList>
    </citation>
    <scope>NUCLEOTIDE SEQUENCE [LARGE SCALE GENOMIC DNA]</scope>
    <source>
        <strain evidence="1">MUSC 149</strain>
    </source>
</reference>